<dbReference type="AlphaFoldDB" id="A0A9X1V9V1"/>
<feature type="transmembrane region" description="Helical" evidence="1">
    <location>
        <begin position="92"/>
        <end position="113"/>
    </location>
</feature>
<keyword evidence="1" id="KW-0812">Transmembrane</keyword>
<keyword evidence="1" id="KW-0472">Membrane</keyword>
<evidence type="ECO:0000313" key="2">
    <source>
        <dbReference type="EMBL" id="MCI0182092.1"/>
    </source>
</evidence>
<feature type="transmembrane region" description="Helical" evidence="1">
    <location>
        <begin position="56"/>
        <end position="77"/>
    </location>
</feature>
<accession>A0A9X1V9V1</accession>
<reference evidence="2" key="1">
    <citation type="submission" date="2022-03" db="EMBL/GenBank/DDBJ databases">
        <title>Draft Genome Sequence of Firmicute Strain S0AB, a Heterotrophic Iron/Sulfur-Oxidizing Extreme Acidophile.</title>
        <authorList>
            <person name="Vergara E."/>
            <person name="Pakostova E."/>
            <person name="Johnson D.B."/>
            <person name="Holmes D.S."/>
        </authorList>
    </citation>
    <scope>NUCLEOTIDE SEQUENCE</scope>
    <source>
        <strain evidence="2">S0AB</strain>
    </source>
</reference>
<name>A0A9X1V9V1_9BACL</name>
<keyword evidence="1" id="KW-1133">Transmembrane helix</keyword>
<organism evidence="2 3">
    <name type="scientific">Sulfoacidibacillus ferrooxidans</name>
    <dbReference type="NCBI Taxonomy" id="2005001"/>
    <lineage>
        <taxon>Bacteria</taxon>
        <taxon>Bacillati</taxon>
        <taxon>Bacillota</taxon>
        <taxon>Bacilli</taxon>
        <taxon>Bacillales</taxon>
        <taxon>Alicyclobacillaceae</taxon>
        <taxon>Sulfoacidibacillus</taxon>
    </lineage>
</organism>
<gene>
    <name evidence="2" type="ORF">MM817_00348</name>
</gene>
<feature type="transmembrane region" description="Helical" evidence="1">
    <location>
        <begin position="6"/>
        <end position="25"/>
    </location>
</feature>
<protein>
    <submittedName>
        <fullName evidence="2">Uncharacterized protein</fullName>
    </submittedName>
</protein>
<feature type="transmembrane region" description="Helical" evidence="1">
    <location>
        <begin position="134"/>
        <end position="151"/>
    </location>
</feature>
<sequence>MGFEVYLIVGIVMFLSGMYILNKGNSWHLFHFRKRQQGQDHSLVTLPRALPRYMPLVHGFIAGWGIGAFAVIIYTVLAPQMPSAWVGWTPGAFFGIGTMIMQILLGGLFGAWMSRRRLPDEIRAYVARKMSGRTLAGGGIGFIFCIYKKYARRFYVTCCIC</sequence>
<keyword evidence="3" id="KW-1185">Reference proteome</keyword>
<proteinExistence type="predicted"/>
<comment type="caution">
    <text evidence="2">The sequence shown here is derived from an EMBL/GenBank/DDBJ whole genome shotgun (WGS) entry which is preliminary data.</text>
</comment>
<evidence type="ECO:0000313" key="3">
    <source>
        <dbReference type="Proteomes" id="UP001139263"/>
    </source>
</evidence>
<dbReference type="Proteomes" id="UP001139263">
    <property type="component" value="Unassembled WGS sequence"/>
</dbReference>
<dbReference type="RefSeq" id="WP_241711710.1">
    <property type="nucleotide sequence ID" value="NZ_JALBUF010000001.1"/>
</dbReference>
<dbReference type="EMBL" id="JALBUF010000001">
    <property type="protein sequence ID" value="MCI0182092.1"/>
    <property type="molecule type" value="Genomic_DNA"/>
</dbReference>
<evidence type="ECO:0000256" key="1">
    <source>
        <dbReference type="SAM" id="Phobius"/>
    </source>
</evidence>